<evidence type="ECO:0000313" key="2">
    <source>
        <dbReference type="EMBL" id="KAF6176949.1"/>
    </source>
</evidence>
<reference evidence="2 3" key="1">
    <citation type="journal article" date="2020" name="IScience">
        <title>Genome Sequencing of the Endangered Kingdonia uniflora (Circaeasteraceae, Ranunculales) Reveals Potential Mechanisms of Evolutionary Specialization.</title>
        <authorList>
            <person name="Sun Y."/>
            <person name="Deng T."/>
            <person name="Zhang A."/>
            <person name="Moore M.J."/>
            <person name="Landis J.B."/>
            <person name="Lin N."/>
            <person name="Zhang H."/>
            <person name="Zhang X."/>
            <person name="Huang J."/>
            <person name="Zhang X."/>
            <person name="Sun H."/>
            <person name="Wang H."/>
        </authorList>
    </citation>
    <scope>NUCLEOTIDE SEQUENCE [LARGE SCALE GENOMIC DNA]</scope>
    <source>
        <strain evidence="2">TB1705</strain>
        <tissue evidence="2">Leaf</tissue>
    </source>
</reference>
<proteinExistence type="predicted"/>
<feature type="compositionally biased region" description="Acidic residues" evidence="1">
    <location>
        <begin position="9"/>
        <end position="26"/>
    </location>
</feature>
<dbReference type="EMBL" id="JACGCM010000012">
    <property type="protein sequence ID" value="KAF6176949.1"/>
    <property type="molecule type" value="Genomic_DNA"/>
</dbReference>
<evidence type="ECO:0000313" key="3">
    <source>
        <dbReference type="Proteomes" id="UP000541444"/>
    </source>
</evidence>
<protein>
    <submittedName>
        <fullName evidence="2">Uncharacterized protein</fullName>
    </submittedName>
</protein>
<gene>
    <name evidence="2" type="ORF">GIB67_027749</name>
</gene>
<name>A0A7J7PC04_9MAGN</name>
<dbReference type="Proteomes" id="UP000541444">
    <property type="component" value="Unassembled WGS sequence"/>
</dbReference>
<sequence length="274" mass="31769">MQDLTMSSAEEEYDGTSNEEEFESDEGEKYVSQMRFLSSKKRKITYEELNISTEPPPPLPQNYKPRDFRRLTQSDGNGHLSTSVATTSTRVEFKCRSLLVKLREIYLILIEGSLPRDFSVHTGIGIGTRELMVLDESYTEYGNALRIFPDMEFKDYEKGSISFSHLRTYLDHTRVNIKDPANTNTIFREFMLLYFGDVLFGNSKSWARLELLGPIAIIEKKGPTINFGSAILRHLYYCLDQASKQEYQCYEYCQVGHHILIDNRLDDFWPRMSA</sequence>
<keyword evidence="3" id="KW-1185">Reference proteome</keyword>
<feature type="region of interest" description="Disordered" evidence="1">
    <location>
        <begin position="50"/>
        <end position="83"/>
    </location>
</feature>
<dbReference type="AlphaFoldDB" id="A0A7J7PC04"/>
<organism evidence="2 3">
    <name type="scientific">Kingdonia uniflora</name>
    <dbReference type="NCBI Taxonomy" id="39325"/>
    <lineage>
        <taxon>Eukaryota</taxon>
        <taxon>Viridiplantae</taxon>
        <taxon>Streptophyta</taxon>
        <taxon>Embryophyta</taxon>
        <taxon>Tracheophyta</taxon>
        <taxon>Spermatophyta</taxon>
        <taxon>Magnoliopsida</taxon>
        <taxon>Ranunculales</taxon>
        <taxon>Circaeasteraceae</taxon>
        <taxon>Kingdonia</taxon>
    </lineage>
</organism>
<feature type="compositionally biased region" description="Polar residues" evidence="1">
    <location>
        <begin position="73"/>
        <end position="83"/>
    </location>
</feature>
<comment type="caution">
    <text evidence="2">The sequence shown here is derived from an EMBL/GenBank/DDBJ whole genome shotgun (WGS) entry which is preliminary data.</text>
</comment>
<evidence type="ECO:0000256" key="1">
    <source>
        <dbReference type="SAM" id="MobiDB-lite"/>
    </source>
</evidence>
<feature type="region of interest" description="Disordered" evidence="1">
    <location>
        <begin position="1"/>
        <end position="30"/>
    </location>
</feature>
<accession>A0A7J7PC04</accession>